<dbReference type="PROSITE" id="PS51184">
    <property type="entry name" value="JMJC"/>
    <property type="match status" value="1"/>
</dbReference>
<dbReference type="Proteomes" id="UP001497512">
    <property type="component" value="Chromosome 5"/>
</dbReference>
<dbReference type="PANTHER" id="PTHR12480">
    <property type="entry name" value="ARGININE DEMETHYLASE AND LYSYL-HYDROXYLASE JMJD"/>
    <property type="match status" value="1"/>
</dbReference>
<protein>
    <recommendedName>
        <fullName evidence="3">JmjC domain-containing protein</fullName>
    </recommendedName>
</protein>
<evidence type="ECO:0000256" key="2">
    <source>
        <dbReference type="SAM" id="MobiDB-lite"/>
    </source>
</evidence>
<dbReference type="InterPro" id="IPR041667">
    <property type="entry name" value="Cupin_8"/>
</dbReference>
<dbReference type="InterPro" id="IPR050910">
    <property type="entry name" value="JMJD6_ArgDemeth/LysHydrox"/>
</dbReference>
<dbReference type="InterPro" id="IPR003347">
    <property type="entry name" value="JmjC_dom"/>
</dbReference>
<gene>
    <name evidence="4" type="ORF">CSSPTR1EN2_LOCUS18514</name>
</gene>
<evidence type="ECO:0000259" key="3">
    <source>
        <dbReference type="PROSITE" id="PS51184"/>
    </source>
</evidence>
<keyword evidence="5" id="KW-1185">Reference proteome</keyword>
<dbReference type="EMBL" id="OZ019897">
    <property type="protein sequence ID" value="CAK9226988.1"/>
    <property type="molecule type" value="Genomic_DNA"/>
</dbReference>
<feature type="region of interest" description="Disordered" evidence="2">
    <location>
        <begin position="396"/>
        <end position="415"/>
    </location>
</feature>
<accession>A0ABP0UQ37</accession>
<evidence type="ECO:0000313" key="5">
    <source>
        <dbReference type="Proteomes" id="UP001497512"/>
    </source>
</evidence>
<feature type="domain" description="JmjC" evidence="3">
    <location>
        <begin position="130"/>
        <end position="297"/>
    </location>
</feature>
<evidence type="ECO:0000313" key="4">
    <source>
        <dbReference type="EMBL" id="CAK9226988.1"/>
    </source>
</evidence>
<name>A0ABP0UQ37_9BRYO</name>
<dbReference type="SMART" id="SM00558">
    <property type="entry name" value="JmjC"/>
    <property type="match status" value="1"/>
</dbReference>
<sequence length="504" mass="58497">MKIIGKVPRVDGRELSYRRFWEQFMQANKPVLLTGLMDSWAACRDWVLLDGKPNLSFIAEHFGSSLVQVADCARQEFTDQKRLEMTVKEFVEYWQAHHQLSNKGHKEEDFDSSSLKMTQHLLYLKDWHFVKEYPDYVAYETPVFFEDDWLNLYLDETCTKTQQEDGNGQSDYRFVYMGPKGTWTPLHADVLRSYSWSANICGYKLWHLLPPEKTSLLYDRHKKNTVYDIYDDISLVQFPGFSETGWVECEQGANEILFVPSGWYHQVTNLEDTISINHNWLNACNLRWNWNLLLADYSETVESIEDIRDIAENFEELCQRNLAANSGMNFEDFFKFLANIAGHNLNALAHNACNNGVFPALSSPSSLPELQTANEIQDEIQNEKWSMVWPTTIGNRMRNGVHDKSQAKNRSKSKTWDDDQQHVFNLCRIEEILAEMASQEYFIQLARSQEVYNPLPHLPQESLGTDESEHVGNSLQGLKSLQYSLDEALKKYTRKTQASTTEVL</sequence>
<dbReference type="Pfam" id="PF13621">
    <property type="entry name" value="Cupin_8"/>
    <property type="match status" value="1"/>
</dbReference>
<proteinExistence type="inferred from homology"/>
<reference evidence="4" key="1">
    <citation type="submission" date="2024-02" db="EMBL/GenBank/DDBJ databases">
        <authorList>
            <consortium name="ELIXIR-Norway"/>
            <consortium name="Elixir Norway"/>
        </authorList>
    </citation>
    <scope>NUCLEOTIDE SEQUENCE</scope>
</reference>
<dbReference type="Gene3D" id="2.60.120.650">
    <property type="entry name" value="Cupin"/>
    <property type="match status" value="1"/>
</dbReference>
<organism evidence="4 5">
    <name type="scientific">Sphagnum troendelagicum</name>
    <dbReference type="NCBI Taxonomy" id="128251"/>
    <lineage>
        <taxon>Eukaryota</taxon>
        <taxon>Viridiplantae</taxon>
        <taxon>Streptophyta</taxon>
        <taxon>Embryophyta</taxon>
        <taxon>Bryophyta</taxon>
        <taxon>Sphagnophytina</taxon>
        <taxon>Sphagnopsida</taxon>
        <taxon>Sphagnales</taxon>
        <taxon>Sphagnaceae</taxon>
        <taxon>Sphagnum</taxon>
    </lineage>
</organism>
<comment type="similarity">
    <text evidence="1">Belongs to the JARID1 histone demethylase family.</text>
</comment>
<dbReference type="SUPFAM" id="SSF51197">
    <property type="entry name" value="Clavaminate synthase-like"/>
    <property type="match status" value="1"/>
</dbReference>
<dbReference type="PANTHER" id="PTHR12480:SF6">
    <property type="entry name" value="2-OXOGLUTARATE AND IRON-DEPENDENT OXYGENASE JMJD4"/>
    <property type="match status" value="1"/>
</dbReference>
<evidence type="ECO:0000256" key="1">
    <source>
        <dbReference type="ARBA" id="ARBA00006801"/>
    </source>
</evidence>